<dbReference type="Proteomes" id="UP001358586">
    <property type="component" value="Chromosome 13"/>
</dbReference>
<sequence length="167" mass="19355">MHAILKYGPANEVWSQLGLHWVTDPYCDTFWYWIAYVFQTNDAIGCSKILTTMWLLWHARNQYVMEGLVMGSGSILNSNVADAFSAEALACLQALTFAKEMGWATLISSLKIYLMKLLKWFTKIDGHYSFLKGLDSTIACDLLTGRRSKFWVWMISIWKRRWKVSFC</sequence>
<name>A0ABR0MHI9_GOSAR</name>
<evidence type="ECO:0008006" key="3">
    <source>
        <dbReference type="Google" id="ProtNLM"/>
    </source>
</evidence>
<evidence type="ECO:0000313" key="2">
    <source>
        <dbReference type="Proteomes" id="UP001358586"/>
    </source>
</evidence>
<protein>
    <recommendedName>
        <fullName evidence="3">RNase H type-1 domain-containing protein</fullName>
    </recommendedName>
</protein>
<comment type="caution">
    <text evidence="1">The sequence shown here is derived from an EMBL/GenBank/DDBJ whole genome shotgun (WGS) entry which is preliminary data.</text>
</comment>
<proteinExistence type="predicted"/>
<dbReference type="EMBL" id="JARKNE010000013">
    <property type="protein sequence ID" value="KAK5772563.1"/>
    <property type="molecule type" value="Genomic_DNA"/>
</dbReference>
<evidence type="ECO:0000313" key="1">
    <source>
        <dbReference type="EMBL" id="KAK5772563.1"/>
    </source>
</evidence>
<keyword evidence="2" id="KW-1185">Reference proteome</keyword>
<gene>
    <name evidence="1" type="ORF">PVK06_048852</name>
</gene>
<reference evidence="1 2" key="1">
    <citation type="submission" date="2023-03" db="EMBL/GenBank/DDBJ databases">
        <title>WGS of Gossypium arboreum.</title>
        <authorList>
            <person name="Yu D."/>
        </authorList>
    </citation>
    <scope>NUCLEOTIDE SEQUENCE [LARGE SCALE GENOMIC DNA]</scope>
    <source>
        <tissue evidence="1">Leaf</tissue>
    </source>
</reference>
<organism evidence="1 2">
    <name type="scientific">Gossypium arboreum</name>
    <name type="common">Tree cotton</name>
    <name type="synonym">Gossypium nanking</name>
    <dbReference type="NCBI Taxonomy" id="29729"/>
    <lineage>
        <taxon>Eukaryota</taxon>
        <taxon>Viridiplantae</taxon>
        <taxon>Streptophyta</taxon>
        <taxon>Embryophyta</taxon>
        <taxon>Tracheophyta</taxon>
        <taxon>Spermatophyta</taxon>
        <taxon>Magnoliopsida</taxon>
        <taxon>eudicotyledons</taxon>
        <taxon>Gunneridae</taxon>
        <taxon>Pentapetalae</taxon>
        <taxon>rosids</taxon>
        <taxon>malvids</taxon>
        <taxon>Malvales</taxon>
        <taxon>Malvaceae</taxon>
        <taxon>Malvoideae</taxon>
        <taxon>Gossypium</taxon>
    </lineage>
</organism>
<accession>A0ABR0MHI9</accession>